<feature type="domain" description="Translocation and assembly module TamB C-terminal" evidence="5">
    <location>
        <begin position="324"/>
        <end position="721"/>
    </location>
</feature>
<comment type="subcellular location">
    <subcellularLocation>
        <location evidence="1">Membrane</location>
        <topology evidence="1">Single-pass membrane protein</topology>
    </subcellularLocation>
</comment>
<keyword evidence="3" id="KW-1133">Transmembrane helix</keyword>
<sequence>AEFDFHGEDWEWGTYRTQRVLAAGAYSNNDGLRLEKMFIQKDNATLHADGTLLGPVTNLHFAVLNFPIGLVPTVLQIIESAATDSIRSLCHILAPIKGVLHMEGDLRGSLAKPECDVQVRLLDGVVGGIDLGRAEIVASLTPTSRFLFNAKFEPVIQSGHVHIQGSVPLTYYYVLDAAAEEDDKEGETGRAFSGWMQENIRGLVDKANERKVVRDRTEEGWDVQLAESLKGLNWNLLDAGEVRIDADIKDGGMMLITALSPHATWLQGYADVTLQVRGTVEQPVLDGSATFHRASVSSPALPQPLTNLGGTINIESNRLCISSLESRVSRKGKLLVKGNLPLNTSELFTADRIDLKCEQLKVQAKNTLSGRVDCQMQITGSILQPNISGKIQLSHGEAYLPHDKRNGDAFKRMSPKRAGFPAGSYNILAAYGNVSRFFGPESAFSPRKLPQPLVKNVEAEKEIEEENAKPGIDIRLTDLRLLLGPYLKIVYPLILSFGVSGELELNGPAHPKHIRPRGTLTFENGEVNLVATQVRLKREHLNVAKFEPDLGLDPILDLALVGSEWQFKVQSRASNWLDNLVVSSARSVDQDALSPTEAARVFESELAESLLEGGGQLAFEKLATATLEKLMPRIEGKGEFGHARWRLVYAPQIPSMLSVEPTADPLKSMANNISFGAEVEVQLGKNLQASFVRQMKDSEMAMQYTLSYQLTSRLRVLFQSSPSTRLLFEYSATSQG</sequence>
<dbReference type="Pfam" id="PF04357">
    <property type="entry name" value="TamB"/>
    <property type="match status" value="1"/>
</dbReference>
<dbReference type="InterPro" id="IPR053022">
    <property type="entry name" value="Chloroplast_translocon_comp"/>
</dbReference>
<evidence type="ECO:0000256" key="1">
    <source>
        <dbReference type="ARBA" id="ARBA00004167"/>
    </source>
</evidence>
<reference evidence="6" key="1">
    <citation type="submission" date="2017-07" db="EMBL/GenBank/DDBJ databases">
        <title>Taro Niue Genome Assembly and Annotation.</title>
        <authorList>
            <person name="Atibalentja N."/>
            <person name="Keating K."/>
            <person name="Fields C.J."/>
        </authorList>
    </citation>
    <scope>NUCLEOTIDE SEQUENCE</scope>
    <source>
        <strain evidence="6">Niue_2</strain>
        <tissue evidence="6">Leaf</tissue>
    </source>
</reference>
<feature type="non-terminal residue" evidence="6">
    <location>
        <position position="1"/>
    </location>
</feature>
<keyword evidence="7" id="KW-1185">Reference proteome</keyword>
<evidence type="ECO:0000256" key="4">
    <source>
        <dbReference type="ARBA" id="ARBA00023136"/>
    </source>
</evidence>
<protein>
    <recommendedName>
        <fullName evidence="5">Translocation and assembly module TamB C-terminal domain-containing protein</fullName>
    </recommendedName>
</protein>
<organism evidence="6 7">
    <name type="scientific">Colocasia esculenta</name>
    <name type="common">Wild taro</name>
    <name type="synonym">Arum esculentum</name>
    <dbReference type="NCBI Taxonomy" id="4460"/>
    <lineage>
        <taxon>Eukaryota</taxon>
        <taxon>Viridiplantae</taxon>
        <taxon>Streptophyta</taxon>
        <taxon>Embryophyta</taxon>
        <taxon>Tracheophyta</taxon>
        <taxon>Spermatophyta</taxon>
        <taxon>Magnoliopsida</taxon>
        <taxon>Liliopsida</taxon>
        <taxon>Araceae</taxon>
        <taxon>Aroideae</taxon>
        <taxon>Colocasieae</taxon>
        <taxon>Colocasia</taxon>
    </lineage>
</organism>
<evidence type="ECO:0000256" key="3">
    <source>
        <dbReference type="ARBA" id="ARBA00022989"/>
    </source>
</evidence>
<dbReference type="EMBL" id="NMUH01001955">
    <property type="protein sequence ID" value="MQL96759.1"/>
    <property type="molecule type" value="Genomic_DNA"/>
</dbReference>
<dbReference type="PANTHER" id="PTHR34457:SF3">
    <property type="entry name" value="PROTEIN TIC236, CHLOROPLASTIC"/>
    <property type="match status" value="1"/>
</dbReference>
<keyword evidence="2" id="KW-0812">Transmembrane</keyword>
<evidence type="ECO:0000313" key="7">
    <source>
        <dbReference type="Proteomes" id="UP000652761"/>
    </source>
</evidence>
<evidence type="ECO:0000313" key="6">
    <source>
        <dbReference type="EMBL" id="MQL96759.1"/>
    </source>
</evidence>
<proteinExistence type="predicted"/>
<accession>A0A843W097</accession>
<evidence type="ECO:0000256" key="2">
    <source>
        <dbReference type="ARBA" id="ARBA00022692"/>
    </source>
</evidence>
<name>A0A843W097_COLES</name>
<dbReference type="GO" id="GO:0009306">
    <property type="term" value="P:protein secretion"/>
    <property type="evidence" value="ECO:0007669"/>
    <property type="project" value="InterPro"/>
</dbReference>
<dbReference type="GO" id="GO:0005886">
    <property type="term" value="C:plasma membrane"/>
    <property type="evidence" value="ECO:0007669"/>
    <property type="project" value="InterPro"/>
</dbReference>
<dbReference type="OrthoDB" id="1386367at2759"/>
<gene>
    <name evidence="6" type="ORF">Taro_029437</name>
</gene>
<keyword evidence="4" id="KW-0472">Membrane</keyword>
<dbReference type="AlphaFoldDB" id="A0A843W097"/>
<dbReference type="PANTHER" id="PTHR34457">
    <property type="entry name" value="EMBRYO DEFECTIVE 2410"/>
    <property type="match status" value="1"/>
</dbReference>
<comment type="caution">
    <text evidence="6">The sequence shown here is derived from an EMBL/GenBank/DDBJ whole genome shotgun (WGS) entry which is preliminary data.</text>
</comment>
<dbReference type="InterPro" id="IPR007452">
    <property type="entry name" value="TamB_C"/>
</dbReference>
<dbReference type="Proteomes" id="UP000652761">
    <property type="component" value="Unassembled WGS sequence"/>
</dbReference>
<evidence type="ECO:0000259" key="5">
    <source>
        <dbReference type="Pfam" id="PF04357"/>
    </source>
</evidence>